<protein>
    <submittedName>
        <fullName evidence="8">8-oxo-dGTP pyrophosphatase MutT (NUDIX family)</fullName>
    </submittedName>
    <submittedName>
        <fullName evidence="9">CoA pyrophosphatase</fullName>
    </submittedName>
</protein>
<evidence type="ECO:0000256" key="4">
    <source>
        <dbReference type="ARBA" id="ARBA00022801"/>
    </source>
</evidence>
<dbReference type="OrthoDB" id="9802805at2"/>
<keyword evidence="5" id="KW-0460">Magnesium</keyword>
<gene>
    <name evidence="8" type="ORF">ABIC99_003292</name>
    <name evidence="9" type="ORF">EWH46_03085</name>
</gene>
<dbReference type="GO" id="GO:0010945">
    <property type="term" value="F:coenzyme A diphosphatase activity"/>
    <property type="evidence" value="ECO:0007669"/>
    <property type="project" value="InterPro"/>
</dbReference>
<dbReference type="PROSITE" id="PS51462">
    <property type="entry name" value="NUDIX"/>
    <property type="match status" value="1"/>
</dbReference>
<dbReference type="RefSeq" id="WP_149502611.1">
    <property type="nucleotide sequence ID" value="NZ_CP035708.1"/>
</dbReference>
<dbReference type="InterPro" id="IPR000086">
    <property type="entry name" value="NUDIX_hydrolase_dom"/>
</dbReference>
<feature type="domain" description="Nudix hydrolase" evidence="7">
    <location>
        <begin position="63"/>
        <end position="195"/>
    </location>
</feature>
<evidence type="ECO:0000256" key="5">
    <source>
        <dbReference type="ARBA" id="ARBA00022842"/>
    </source>
</evidence>
<dbReference type="InterPro" id="IPR045121">
    <property type="entry name" value="CoAse"/>
</dbReference>
<reference evidence="8 11" key="2">
    <citation type="submission" date="2024-06" db="EMBL/GenBank/DDBJ databases">
        <title>Genomic Encyclopedia of Type Strains, Phase IV (KMG-IV): sequencing the most valuable type-strain genomes for metagenomic binning, comparative biology and taxonomic classification.</title>
        <authorList>
            <person name="Goeker M."/>
        </authorList>
    </citation>
    <scope>NUCLEOTIDE SEQUENCE [LARGE SCALE GENOMIC DNA]</scope>
    <source>
        <strain evidence="8 11">D-501</strain>
    </source>
</reference>
<keyword evidence="3" id="KW-0479">Metal-binding</keyword>
<keyword evidence="4" id="KW-0378">Hydrolase</keyword>
<evidence type="ECO:0000259" key="7">
    <source>
        <dbReference type="PROSITE" id="PS51462"/>
    </source>
</evidence>
<dbReference type="EMBL" id="CP035708">
    <property type="protein sequence ID" value="QEM99857.1"/>
    <property type="molecule type" value="Genomic_DNA"/>
</dbReference>
<dbReference type="Gene3D" id="3.90.79.10">
    <property type="entry name" value="Nucleoside Triphosphate Pyrophosphohydrolase"/>
    <property type="match status" value="1"/>
</dbReference>
<dbReference type="KEGG" id="snn:EWH46_03085"/>
<organism evidence="9 10">
    <name type="scientific">Sphaerotilus sulfidivorans</name>
    <dbReference type="NCBI Taxonomy" id="639200"/>
    <lineage>
        <taxon>Bacteria</taxon>
        <taxon>Pseudomonadati</taxon>
        <taxon>Pseudomonadota</taxon>
        <taxon>Betaproteobacteria</taxon>
        <taxon>Burkholderiales</taxon>
        <taxon>Sphaerotilaceae</taxon>
        <taxon>Sphaerotilus</taxon>
    </lineage>
</organism>
<reference evidence="9 10" key="1">
    <citation type="submission" date="2019-02" db="EMBL/GenBank/DDBJ databases">
        <title>Complete Genome Sequence and Methylome Analysis of Sphaerotilus natans subsp. sulfidivorans D-507.</title>
        <authorList>
            <person name="Fomenkov A."/>
            <person name="Gridneva E."/>
            <person name="Smolyakov D."/>
            <person name="Dubinina G."/>
            <person name="Vincze T."/>
            <person name="Grabovich M."/>
            <person name="Roberts R.J."/>
        </authorList>
    </citation>
    <scope>NUCLEOTIDE SEQUENCE [LARGE SCALE GENOMIC DNA]</scope>
    <source>
        <strain evidence="9 10">D-507</strain>
    </source>
</reference>
<keyword evidence="11" id="KW-1185">Reference proteome</keyword>
<sequence>MARPSLIRDPRAVPVMRADDHLPALPPQLLLPPVLRHVFATAPTDWPPELPGDGGGPLAERTPAAAAVLVPLVPREDGLRVLLTRRTDHLRDHAGQISFPGGRVDPGETDPVVTALREAREEVGLDARHVEVIGALPVYTTVTAYRVTPVVALVHPPFELSLDAFEVAEAFEVPLQFLMTPAHHRIHQLDGDAGRRFLSMPWREGEREYFIWGATAAMLRNLYHFLARAQAGAASAPLSFMA</sequence>
<dbReference type="GO" id="GO:0046872">
    <property type="term" value="F:metal ion binding"/>
    <property type="evidence" value="ECO:0007669"/>
    <property type="project" value="UniProtKB-KW"/>
</dbReference>
<dbReference type="InterPro" id="IPR015797">
    <property type="entry name" value="NUDIX_hydrolase-like_dom_sf"/>
</dbReference>
<evidence type="ECO:0000313" key="10">
    <source>
        <dbReference type="Proteomes" id="UP000323522"/>
    </source>
</evidence>
<dbReference type="EMBL" id="JBEPLS010000017">
    <property type="protein sequence ID" value="MET3605463.1"/>
    <property type="molecule type" value="Genomic_DNA"/>
</dbReference>
<dbReference type="PANTHER" id="PTHR12992">
    <property type="entry name" value="NUDIX HYDROLASE"/>
    <property type="match status" value="1"/>
</dbReference>
<evidence type="ECO:0000256" key="3">
    <source>
        <dbReference type="ARBA" id="ARBA00022723"/>
    </source>
</evidence>
<evidence type="ECO:0000313" key="11">
    <source>
        <dbReference type="Proteomes" id="UP001549111"/>
    </source>
</evidence>
<dbReference type="SUPFAM" id="SSF55811">
    <property type="entry name" value="Nudix"/>
    <property type="match status" value="1"/>
</dbReference>
<dbReference type="AlphaFoldDB" id="A0A5C1PX33"/>
<dbReference type="Proteomes" id="UP001549111">
    <property type="component" value="Unassembled WGS sequence"/>
</dbReference>
<proteinExistence type="predicted"/>
<name>A0A5C1PX33_9BURK</name>
<dbReference type="Proteomes" id="UP000323522">
    <property type="component" value="Chromosome"/>
</dbReference>
<dbReference type="Pfam" id="PF00293">
    <property type="entry name" value="NUDIX"/>
    <property type="match status" value="1"/>
</dbReference>
<comment type="cofactor">
    <cofactor evidence="2">
        <name>Mg(2+)</name>
        <dbReference type="ChEBI" id="CHEBI:18420"/>
    </cofactor>
</comment>
<evidence type="ECO:0000313" key="8">
    <source>
        <dbReference type="EMBL" id="MET3605463.1"/>
    </source>
</evidence>
<evidence type="ECO:0000256" key="6">
    <source>
        <dbReference type="ARBA" id="ARBA00023211"/>
    </source>
</evidence>
<dbReference type="NCBIfam" id="NF007980">
    <property type="entry name" value="PRK10707.1"/>
    <property type="match status" value="1"/>
</dbReference>
<keyword evidence="6" id="KW-0464">Manganese</keyword>
<evidence type="ECO:0000313" key="9">
    <source>
        <dbReference type="EMBL" id="QEM99857.1"/>
    </source>
</evidence>
<dbReference type="CDD" id="cd03426">
    <property type="entry name" value="NUDIX_CoAse_Nudt7"/>
    <property type="match status" value="1"/>
</dbReference>
<evidence type="ECO:0000256" key="1">
    <source>
        <dbReference type="ARBA" id="ARBA00001936"/>
    </source>
</evidence>
<dbReference type="PANTHER" id="PTHR12992:SF11">
    <property type="entry name" value="MITOCHONDRIAL COENZYME A DIPHOSPHATASE NUDT8"/>
    <property type="match status" value="1"/>
</dbReference>
<accession>A0A5C1PX33</accession>
<comment type="cofactor">
    <cofactor evidence="1">
        <name>Mn(2+)</name>
        <dbReference type="ChEBI" id="CHEBI:29035"/>
    </cofactor>
</comment>
<evidence type="ECO:0000256" key="2">
    <source>
        <dbReference type="ARBA" id="ARBA00001946"/>
    </source>
</evidence>